<dbReference type="Proteomes" id="UP000483672">
    <property type="component" value="Unassembled WGS sequence"/>
</dbReference>
<dbReference type="EMBL" id="WIPF01000012">
    <property type="protein sequence ID" value="KAF3229481.1"/>
    <property type="molecule type" value="Genomic_DNA"/>
</dbReference>
<evidence type="ECO:0000256" key="2">
    <source>
        <dbReference type="SAM" id="SignalP"/>
    </source>
</evidence>
<dbReference type="Proteomes" id="UP000614610">
    <property type="component" value="Unassembled WGS sequence"/>
</dbReference>
<reference evidence="3 5" key="1">
    <citation type="submission" date="2019-06" db="EMBL/GenBank/DDBJ databases">
        <authorList>
            <person name="Palmer J.M."/>
        </authorList>
    </citation>
    <scope>NUCLEOTIDE SEQUENCE</scope>
    <source>
        <strain evidence="4 5">TWF191</strain>
        <strain evidence="3">TWF679</strain>
    </source>
</reference>
<evidence type="ECO:0000256" key="1">
    <source>
        <dbReference type="SAM" id="MobiDB-lite"/>
    </source>
</evidence>
<evidence type="ECO:0000313" key="5">
    <source>
        <dbReference type="Proteomes" id="UP000483672"/>
    </source>
</evidence>
<protein>
    <submittedName>
        <fullName evidence="3">Uncharacterized protein</fullName>
    </submittedName>
</protein>
<dbReference type="AlphaFoldDB" id="A0A6G1MHI0"/>
<evidence type="ECO:0000313" key="6">
    <source>
        <dbReference type="Proteomes" id="UP000614610"/>
    </source>
</evidence>
<proteinExistence type="predicted"/>
<accession>A0A6G1MHI0</accession>
<feature type="region of interest" description="Disordered" evidence="1">
    <location>
        <begin position="37"/>
        <end position="74"/>
    </location>
</feature>
<feature type="chain" id="PRO_5041171289" evidence="2">
    <location>
        <begin position="27"/>
        <end position="324"/>
    </location>
</feature>
<evidence type="ECO:0000313" key="4">
    <source>
        <dbReference type="EMBL" id="KAF3229481.1"/>
    </source>
</evidence>
<name>A0A6G1MHI0_ORBOL</name>
<organism evidence="3 6">
    <name type="scientific">Orbilia oligospora</name>
    <name type="common">Nematode-trapping fungus</name>
    <name type="synonym">Arthrobotrys oligospora</name>
    <dbReference type="NCBI Taxonomy" id="2813651"/>
    <lineage>
        <taxon>Eukaryota</taxon>
        <taxon>Fungi</taxon>
        <taxon>Dikarya</taxon>
        <taxon>Ascomycota</taxon>
        <taxon>Pezizomycotina</taxon>
        <taxon>Orbiliomycetes</taxon>
        <taxon>Orbiliales</taxon>
        <taxon>Orbiliaceae</taxon>
        <taxon>Orbilia</taxon>
    </lineage>
</organism>
<dbReference type="OrthoDB" id="5292114at2759"/>
<gene>
    <name evidence="4" type="ORF">TWF191_001203</name>
    <name evidence="3" type="ORF">TWF679_008680</name>
</gene>
<feature type="region of interest" description="Disordered" evidence="1">
    <location>
        <begin position="228"/>
        <end position="247"/>
    </location>
</feature>
<evidence type="ECO:0000313" key="3">
    <source>
        <dbReference type="EMBL" id="KAF3206636.1"/>
    </source>
</evidence>
<feature type="compositionally biased region" description="Polar residues" evidence="1">
    <location>
        <begin position="51"/>
        <end position="62"/>
    </location>
</feature>
<comment type="caution">
    <text evidence="3">The sequence shown here is derived from an EMBL/GenBank/DDBJ whole genome shotgun (WGS) entry which is preliminary data.</text>
</comment>
<dbReference type="EMBL" id="WIWT01000057">
    <property type="protein sequence ID" value="KAF3206636.1"/>
    <property type="molecule type" value="Genomic_DNA"/>
</dbReference>
<sequence>MHTLRNSLRNTVLVLVLVLGMQIIRAIPVDTEIKPTADISTKGPHSHEAESQNNTDITTTLPPANDENELKRAPPPGGFYTFSGGISCATASRVREIWDAMARAPVRHARNWRQLDLEIGADAVNQIIYDTQRWAYECYCTKLPLIGGDAPGWKLRAIHTSENCKTEEVARMLEKVYGCGCFNVYTRGGDEIDGISTGGDAGGLSGSLLLDGMSDDIQKNMRTTPLDGSAAVHFGKKPPKSHAGSSDFDLGDYAAGRQLVPGTKEPYWLSGPEELPRGSSRSLNALKSRLGGMGELYKRVGDIKSRSTSTADAELGKVSGRRVF</sequence>
<feature type="signal peptide" evidence="2">
    <location>
        <begin position="1"/>
        <end position="26"/>
    </location>
</feature>
<keyword evidence="2" id="KW-0732">Signal</keyword>